<accession>A0ABR0PSB6</accession>
<reference evidence="2 3" key="1">
    <citation type="submission" date="2023-03" db="EMBL/GenBank/DDBJ databases">
        <title>WGS of Gossypium arboreum.</title>
        <authorList>
            <person name="Yu D."/>
        </authorList>
    </citation>
    <scope>NUCLEOTIDE SEQUENCE [LARGE SCALE GENOMIC DNA]</scope>
    <source>
        <tissue evidence="2">Leaf</tissue>
    </source>
</reference>
<evidence type="ECO:0000313" key="2">
    <source>
        <dbReference type="EMBL" id="KAK5829900.1"/>
    </source>
</evidence>
<keyword evidence="3" id="KW-1185">Reference proteome</keyword>
<name>A0ABR0PSB6_GOSAR</name>
<sequence length="69" mass="7956">MRTQALILPLYRLTLEPVEGAQRHQIVPKGLFCAENKVHVKTLSDDRRNEDLGFGPRRDKEPCRNNEAN</sequence>
<organism evidence="2 3">
    <name type="scientific">Gossypium arboreum</name>
    <name type="common">Tree cotton</name>
    <name type="synonym">Gossypium nanking</name>
    <dbReference type="NCBI Taxonomy" id="29729"/>
    <lineage>
        <taxon>Eukaryota</taxon>
        <taxon>Viridiplantae</taxon>
        <taxon>Streptophyta</taxon>
        <taxon>Embryophyta</taxon>
        <taxon>Tracheophyta</taxon>
        <taxon>Spermatophyta</taxon>
        <taxon>Magnoliopsida</taxon>
        <taxon>eudicotyledons</taxon>
        <taxon>Gunneridae</taxon>
        <taxon>Pentapetalae</taxon>
        <taxon>rosids</taxon>
        <taxon>malvids</taxon>
        <taxon>Malvales</taxon>
        <taxon>Malvaceae</taxon>
        <taxon>Malvoideae</taxon>
        <taxon>Gossypium</taxon>
    </lineage>
</organism>
<evidence type="ECO:0000256" key="1">
    <source>
        <dbReference type="SAM" id="MobiDB-lite"/>
    </source>
</evidence>
<protein>
    <submittedName>
        <fullName evidence="2">Uncharacterized protein</fullName>
    </submittedName>
</protein>
<dbReference type="EMBL" id="JARKNE010000005">
    <property type="protein sequence ID" value="KAK5829900.1"/>
    <property type="molecule type" value="Genomic_DNA"/>
</dbReference>
<proteinExistence type="predicted"/>
<dbReference type="Proteomes" id="UP001358586">
    <property type="component" value="Chromosome 5"/>
</dbReference>
<gene>
    <name evidence="2" type="ORF">PVK06_013694</name>
</gene>
<comment type="caution">
    <text evidence="2">The sequence shown here is derived from an EMBL/GenBank/DDBJ whole genome shotgun (WGS) entry which is preliminary data.</text>
</comment>
<feature type="region of interest" description="Disordered" evidence="1">
    <location>
        <begin position="44"/>
        <end position="69"/>
    </location>
</feature>
<evidence type="ECO:0000313" key="3">
    <source>
        <dbReference type="Proteomes" id="UP001358586"/>
    </source>
</evidence>